<evidence type="ECO:0000313" key="2">
    <source>
        <dbReference type="Proteomes" id="UP000789702"/>
    </source>
</evidence>
<sequence length="180" mass="20920">PHLTYIIKQDLSGQQRMGGSDSRKPIYHGHNDEDVEEFLEDYEAYCASKDWDDAKKRQDTTNESNVTKSDMDDLTTAFNAMKICRVDQNADQDDRMSKMESSIKELTKAIISLKENKPPNARLKGESDEYLMIKAEEGKSLFDVRNLGKRRRVEDEHEMPSWAQKSTYIETPEETEQYKK</sequence>
<dbReference type="Proteomes" id="UP000789702">
    <property type="component" value="Unassembled WGS sequence"/>
</dbReference>
<name>A0ACA9LU55_9GLOM</name>
<comment type="caution">
    <text evidence="1">The sequence shown here is derived from an EMBL/GenBank/DDBJ whole genome shotgun (WGS) entry which is preliminary data.</text>
</comment>
<accession>A0ACA9LU55</accession>
<organism evidence="1 2">
    <name type="scientific">Dentiscutata heterogama</name>
    <dbReference type="NCBI Taxonomy" id="1316150"/>
    <lineage>
        <taxon>Eukaryota</taxon>
        <taxon>Fungi</taxon>
        <taxon>Fungi incertae sedis</taxon>
        <taxon>Mucoromycota</taxon>
        <taxon>Glomeromycotina</taxon>
        <taxon>Glomeromycetes</taxon>
        <taxon>Diversisporales</taxon>
        <taxon>Gigasporaceae</taxon>
        <taxon>Dentiscutata</taxon>
    </lineage>
</organism>
<protein>
    <submittedName>
        <fullName evidence="1">16804_t:CDS:1</fullName>
    </submittedName>
</protein>
<gene>
    <name evidence="1" type="ORF">DHETER_LOCUS5214</name>
</gene>
<keyword evidence="2" id="KW-1185">Reference proteome</keyword>
<feature type="non-terminal residue" evidence="1">
    <location>
        <position position="1"/>
    </location>
</feature>
<reference evidence="1" key="1">
    <citation type="submission" date="2021-06" db="EMBL/GenBank/DDBJ databases">
        <authorList>
            <person name="Kallberg Y."/>
            <person name="Tangrot J."/>
            <person name="Rosling A."/>
        </authorList>
    </citation>
    <scope>NUCLEOTIDE SEQUENCE</scope>
    <source>
        <strain evidence="1">IL203A</strain>
    </source>
</reference>
<evidence type="ECO:0000313" key="1">
    <source>
        <dbReference type="EMBL" id="CAG8550735.1"/>
    </source>
</evidence>
<dbReference type="EMBL" id="CAJVPU010005654">
    <property type="protein sequence ID" value="CAG8550735.1"/>
    <property type="molecule type" value="Genomic_DNA"/>
</dbReference>
<proteinExistence type="predicted"/>